<dbReference type="Proteomes" id="UP000298246">
    <property type="component" value="Unassembled WGS sequence"/>
</dbReference>
<evidence type="ECO:0000313" key="4">
    <source>
        <dbReference type="Proteomes" id="UP000298246"/>
    </source>
</evidence>
<keyword evidence="4" id="KW-1185">Reference proteome</keyword>
<accession>A0A4Y8PWN2</accession>
<evidence type="ECO:0000256" key="1">
    <source>
        <dbReference type="SAM" id="MobiDB-lite"/>
    </source>
</evidence>
<dbReference type="Pfam" id="PF13280">
    <property type="entry name" value="WYL"/>
    <property type="match status" value="1"/>
</dbReference>
<dbReference type="EMBL" id="MYFO01000025">
    <property type="protein sequence ID" value="TFE85487.1"/>
    <property type="molecule type" value="Genomic_DNA"/>
</dbReference>
<feature type="region of interest" description="Disordered" evidence="1">
    <location>
        <begin position="264"/>
        <end position="289"/>
    </location>
</feature>
<dbReference type="InterPro" id="IPR026881">
    <property type="entry name" value="WYL_dom"/>
</dbReference>
<reference evidence="3 4" key="1">
    <citation type="submission" date="2017-03" db="EMBL/GenBank/DDBJ databases">
        <title>Isolation of Levoglucosan Utilizing Bacteria.</title>
        <authorList>
            <person name="Arya A.S."/>
        </authorList>
    </citation>
    <scope>NUCLEOTIDE SEQUENCE [LARGE SCALE GENOMIC DNA]</scope>
    <source>
        <strain evidence="3 4">MEC069</strain>
    </source>
</reference>
<proteinExistence type="predicted"/>
<name>A0A4Y8PWN2_9BACL</name>
<dbReference type="RefSeq" id="WP_134755006.1">
    <property type="nucleotide sequence ID" value="NZ_MYFO02000015.1"/>
</dbReference>
<dbReference type="AlphaFoldDB" id="A0A4Y8PWN2"/>
<evidence type="ECO:0000313" key="3">
    <source>
        <dbReference type="EMBL" id="TFE85487.1"/>
    </source>
</evidence>
<comment type="caution">
    <text evidence="3">The sequence shown here is derived from an EMBL/GenBank/DDBJ whole genome shotgun (WGS) entry which is preliminary data.</text>
</comment>
<feature type="domain" description="WYL" evidence="2">
    <location>
        <begin position="84"/>
        <end position="152"/>
    </location>
</feature>
<dbReference type="OrthoDB" id="2858389at2"/>
<sequence>MNPFEKIFNYQVISRLDETGSFAVTSHERVWLKTMLAHPAAVDAFDAATLERLRGLLAEEATLDFAGLLREKAGSAVRHVYHPLLRRLRRCIARRQGLVLTYRIKDGQQRAEQPGYPYKLEYSMVKREWYVLWYHTSKRRLMTTRLQSIEAVADLPLSAEEAERHAAVVARKLDGGRTTAVVELVRDYNRELSRILYAFSCFEKAVDYDDSEDRYRITLTFAASEGEYLLSKLRFLGKRVRLVGNAELQRRMLESATLALARYSGADSSDGSDGSDSSDSSDSSATAGS</sequence>
<organism evidence="3 4">
    <name type="scientific">Paenibacillus athensensis</name>
    <dbReference type="NCBI Taxonomy" id="1967502"/>
    <lineage>
        <taxon>Bacteria</taxon>
        <taxon>Bacillati</taxon>
        <taxon>Bacillota</taxon>
        <taxon>Bacilli</taxon>
        <taxon>Bacillales</taxon>
        <taxon>Paenibacillaceae</taxon>
        <taxon>Paenibacillus</taxon>
    </lineage>
</organism>
<evidence type="ECO:0000259" key="2">
    <source>
        <dbReference type="Pfam" id="PF13280"/>
    </source>
</evidence>
<protein>
    <submittedName>
        <fullName evidence="3">WYL domain-containing protein</fullName>
    </submittedName>
</protein>
<gene>
    <name evidence="3" type="ORF">B5M42_17180</name>
</gene>
<dbReference type="PROSITE" id="PS52050">
    <property type="entry name" value="WYL"/>
    <property type="match status" value="1"/>
</dbReference>